<evidence type="ECO:0000256" key="15">
    <source>
        <dbReference type="ARBA" id="ARBA00044519"/>
    </source>
</evidence>
<keyword evidence="7 18" id="KW-0460">Magnesium</keyword>
<comment type="caution">
    <text evidence="19">The sequence shown here is derived from an EMBL/GenBank/DDBJ whole genome shotgun (WGS) entry which is preliminary data.</text>
</comment>
<dbReference type="EC" id="3.1.3.57" evidence="15"/>
<dbReference type="InterPro" id="IPR050725">
    <property type="entry name" value="CysQ/Inositol_MonoPase"/>
</dbReference>
<dbReference type="FunFam" id="3.40.190.80:FF:000006">
    <property type="entry name" value="Bisphosphate nucleotidase 1"/>
    <property type="match status" value="1"/>
</dbReference>
<comment type="catalytic activity">
    <reaction evidence="12">
        <text>1D-myo-inositol 1,4-bisphosphate + H2O = 1D-myo-inositol 4-phosphate + phosphate</text>
        <dbReference type="Rhea" id="RHEA:15553"/>
        <dbReference type="ChEBI" id="CHEBI:15377"/>
        <dbReference type="ChEBI" id="CHEBI:43474"/>
        <dbReference type="ChEBI" id="CHEBI:58282"/>
        <dbReference type="ChEBI" id="CHEBI:58469"/>
        <dbReference type="EC" id="3.1.3.57"/>
    </reaction>
    <physiologicalReaction direction="left-to-right" evidence="12">
        <dbReference type="Rhea" id="RHEA:15554"/>
    </physiologicalReaction>
</comment>
<sequence length="359" mass="38701">MASTAPLILRLVASSVCVSKRAGCIIRDVMKKGELGIVEKAKDDLQTEADRSAQRCIIASLHQQFPKVAIFGEEELDRDPVPADWMEKNLDPDVMKQSLPEELRNTKDEEIVVWVDPLDGTSEYTQGLLDHVTVLIGIAVNGKSVAGVIYQPFYNYQAGQEAKLGRCIWGVIGLGGFGYQSEPLAEGKNIVVTTRSHGTGIVAEAVDACEPTEVNRVGGAGSFGVFARGQLLEKQNIITTTKSHSSEIVRMAVDACRPTEVVRVGGAGKKVLLLIEGKANAYVFASPGCKKWDTCAPEAVLHAAGGRLTDIHGELYQYHPSVQRRNAGGVLATARAQDHQWYAEKIPDNVKAALPTAGL</sequence>
<keyword evidence="20" id="KW-1185">Reference proteome</keyword>
<evidence type="ECO:0000256" key="5">
    <source>
        <dbReference type="ARBA" id="ARBA00022723"/>
    </source>
</evidence>
<protein>
    <recommendedName>
        <fullName evidence="8">3'(2'),5'-bisphosphate nucleotidase 1</fullName>
        <ecNumber evidence="15">3.1.3.57</ecNumber>
        <ecNumber evidence="3">3.1.3.7</ecNumber>
    </recommendedName>
    <alternativeName>
        <fullName evidence="16">3'-phosphoadenosine 5'-phosphate phosphatase</fullName>
    </alternativeName>
    <alternativeName>
        <fullName evidence="9">Bisphosphate 3'-nucleotidase 1</fullName>
    </alternativeName>
    <alternativeName>
        <fullName evidence="17">Inositol-polyphosphate 1-phosphatase</fullName>
    </alternativeName>
</protein>
<dbReference type="GO" id="GO:0046854">
    <property type="term" value="P:phosphatidylinositol phosphate biosynthetic process"/>
    <property type="evidence" value="ECO:0007669"/>
    <property type="project" value="InterPro"/>
</dbReference>
<dbReference type="GO" id="GO:0004441">
    <property type="term" value="F:inositol-1,4-bisphosphate 1-phosphatase activity"/>
    <property type="evidence" value="ECO:0007669"/>
    <property type="project" value="UniProtKB-EC"/>
</dbReference>
<evidence type="ECO:0000256" key="17">
    <source>
        <dbReference type="ARBA" id="ARBA00044554"/>
    </source>
</evidence>
<evidence type="ECO:0000256" key="9">
    <source>
        <dbReference type="ARBA" id="ARBA00041815"/>
    </source>
</evidence>
<comment type="cofactor">
    <cofactor evidence="1 18">
        <name>Mg(2+)</name>
        <dbReference type="ChEBI" id="CHEBI:18420"/>
    </cofactor>
</comment>
<dbReference type="InterPro" id="IPR000760">
    <property type="entry name" value="Inositol_monophosphatase-like"/>
</dbReference>
<feature type="binding site" evidence="18">
    <location>
        <position position="293"/>
    </location>
    <ligand>
        <name>Mg(2+)</name>
        <dbReference type="ChEBI" id="CHEBI:18420"/>
        <label>1</label>
        <note>catalytic</note>
    </ligand>
</feature>
<reference evidence="19" key="1">
    <citation type="journal article" date="2023" name="Mol. Biol. Evol.">
        <title>Third-Generation Sequencing Reveals the Adaptive Role of the Epigenome in Three Deep-Sea Polychaetes.</title>
        <authorList>
            <person name="Perez M."/>
            <person name="Aroh O."/>
            <person name="Sun Y."/>
            <person name="Lan Y."/>
            <person name="Juniper S.K."/>
            <person name="Young C.R."/>
            <person name="Angers B."/>
            <person name="Qian P.Y."/>
        </authorList>
    </citation>
    <scope>NUCLEOTIDE SEQUENCE</scope>
    <source>
        <strain evidence="19">R07B-5</strain>
    </source>
</reference>
<dbReference type="PROSITE" id="PS00630">
    <property type="entry name" value="IMP_2"/>
    <property type="match status" value="1"/>
</dbReference>
<accession>A0AAD9JUB8</accession>
<dbReference type="Proteomes" id="UP001209878">
    <property type="component" value="Unassembled WGS sequence"/>
</dbReference>
<dbReference type="Gene3D" id="3.30.540.10">
    <property type="entry name" value="Fructose-1,6-Bisphosphatase, subunit A, domain 1"/>
    <property type="match status" value="1"/>
</dbReference>
<dbReference type="PANTHER" id="PTHR43028:SF5">
    <property type="entry name" value="3'(2'),5'-BISPHOSPHATE NUCLEOTIDASE 1"/>
    <property type="match status" value="1"/>
</dbReference>
<comment type="catalytic activity">
    <reaction evidence="13">
        <text>adenosine 3',5'-bisphosphate + H2O = AMP + phosphate</text>
        <dbReference type="Rhea" id="RHEA:10040"/>
        <dbReference type="ChEBI" id="CHEBI:15377"/>
        <dbReference type="ChEBI" id="CHEBI:43474"/>
        <dbReference type="ChEBI" id="CHEBI:58343"/>
        <dbReference type="ChEBI" id="CHEBI:456215"/>
        <dbReference type="EC" id="3.1.3.7"/>
    </reaction>
    <physiologicalReaction direction="left-to-right" evidence="13">
        <dbReference type="Rhea" id="RHEA:10041"/>
    </physiologicalReaction>
</comment>
<dbReference type="AlphaFoldDB" id="A0AAD9JUB8"/>
<evidence type="ECO:0000256" key="14">
    <source>
        <dbReference type="ARBA" id="ARBA00044484"/>
    </source>
</evidence>
<keyword evidence="4" id="KW-0452">Lithium</keyword>
<feature type="binding site" evidence="18">
    <location>
        <position position="116"/>
    </location>
    <ligand>
        <name>Mg(2+)</name>
        <dbReference type="ChEBI" id="CHEBI:18420"/>
        <label>1</label>
        <note>catalytic</note>
    </ligand>
</feature>
<evidence type="ECO:0000256" key="7">
    <source>
        <dbReference type="ARBA" id="ARBA00022842"/>
    </source>
</evidence>
<keyword evidence="6" id="KW-0378">Hydrolase</keyword>
<dbReference type="Gene3D" id="3.40.190.80">
    <property type="match status" value="1"/>
</dbReference>
<evidence type="ECO:0000256" key="10">
    <source>
        <dbReference type="ARBA" id="ARBA00044465"/>
    </source>
</evidence>
<evidence type="ECO:0000256" key="4">
    <source>
        <dbReference type="ARBA" id="ARBA00022671"/>
    </source>
</evidence>
<dbReference type="SUPFAM" id="SSF56655">
    <property type="entry name" value="Carbohydrate phosphatase"/>
    <property type="match status" value="1"/>
</dbReference>
<dbReference type="PROSITE" id="PS00629">
    <property type="entry name" value="IMP_1"/>
    <property type="match status" value="1"/>
</dbReference>
<dbReference type="InterPro" id="IPR020583">
    <property type="entry name" value="Inositol_monoP_metal-BS"/>
</dbReference>
<comment type="similarity">
    <text evidence="2">Belongs to the inositol monophosphatase superfamily.</text>
</comment>
<gene>
    <name evidence="19" type="ORF">NP493_1717g00016</name>
</gene>
<evidence type="ECO:0000256" key="16">
    <source>
        <dbReference type="ARBA" id="ARBA00044544"/>
    </source>
</evidence>
<dbReference type="PANTHER" id="PTHR43028">
    <property type="entry name" value="3'(2'),5'-BISPHOSPHATE NUCLEOTIDASE 1"/>
    <property type="match status" value="1"/>
</dbReference>
<evidence type="ECO:0000256" key="18">
    <source>
        <dbReference type="PIRSR" id="PIRSR600760-2"/>
    </source>
</evidence>
<evidence type="ECO:0000256" key="6">
    <source>
        <dbReference type="ARBA" id="ARBA00022801"/>
    </source>
</evidence>
<evidence type="ECO:0000256" key="1">
    <source>
        <dbReference type="ARBA" id="ARBA00001946"/>
    </source>
</evidence>
<dbReference type="GO" id="GO:0008441">
    <property type="term" value="F:3'(2'),5'-bisphosphate nucleotidase activity"/>
    <property type="evidence" value="ECO:0007669"/>
    <property type="project" value="UniProtKB-EC"/>
</dbReference>
<evidence type="ECO:0000256" key="12">
    <source>
        <dbReference type="ARBA" id="ARBA00044478"/>
    </source>
</evidence>
<organism evidence="19 20">
    <name type="scientific">Ridgeia piscesae</name>
    <name type="common">Tubeworm</name>
    <dbReference type="NCBI Taxonomy" id="27915"/>
    <lineage>
        <taxon>Eukaryota</taxon>
        <taxon>Metazoa</taxon>
        <taxon>Spiralia</taxon>
        <taxon>Lophotrochozoa</taxon>
        <taxon>Annelida</taxon>
        <taxon>Polychaeta</taxon>
        <taxon>Sedentaria</taxon>
        <taxon>Canalipalpata</taxon>
        <taxon>Sabellida</taxon>
        <taxon>Siboglinidae</taxon>
        <taxon>Ridgeia</taxon>
    </lineage>
</organism>
<evidence type="ECO:0000256" key="2">
    <source>
        <dbReference type="ARBA" id="ARBA00009759"/>
    </source>
</evidence>
<dbReference type="PRINTS" id="PR00377">
    <property type="entry name" value="IMPHPHTASES"/>
</dbReference>
<comment type="catalytic activity">
    <reaction evidence="14">
        <text>3'-phosphoadenylyl sulfate + H2O = adenosine 5'-phosphosulfate + phosphate</text>
        <dbReference type="Rhea" id="RHEA:77639"/>
        <dbReference type="ChEBI" id="CHEBI:15377"/>
        <dbReference type="ChEBI" id="CHEBI:43474"/>
        <dbReference type="ChEBI" id="CHEBI:58243"/>
        <dbReference type="ChEBI" id="CHEBI:58339"/>
        <dbReference type="EC" id="3.1.3.7"/>
    </reaction>
    <physiologicalReaction direction="left-to-right" evidence="14">
        <dbReference type="Rhea" id="RHEA:77640"/>
    </physiologicalReaction>
</comment>
<dbReference type="FunFam" id="3.30.540.10:FF:000023">
    <property type="entry name" value="Protein CBR-TAG-231"/>
    <property type="match status" value="1"/>
</dbReference>
<comment type="catalytic activity">
    <reaction evidence="10">
        <text>1D-myo-inositol 1,3,4-trisphosphate + H2O = 1D-myo-inositol 3,4-bisphosphate + phosphate</text>
        <dbReference type="Rhea" id="RHEA:70319"/>
        <dbReference type="ChEBI" id="CHEBI:15377"/>
        <dbReference type="ChEBI" id="CHEBI:43474"/>
        <dbReference type="ChEBI" id="CHEBI:58414"/>
        <dbReference type="ChEBI" id="CHEBI:83241"/>
    </reaction>
    <physiologicalReaction direction="left-to-right" evidence="10">
        <dbReference type="Rhea" id="RHEA:70320"/>
    </physiologicalReaction>
</comment>
<evidence type="ECO:0000256" key="13">
    <source>
        <dbReference type="ARBA" id="ARBA00044479"/>
    </source>
</evidence>
<feature type="binding site" evidence="18">
    <location>
        <position position="118"/>
    </location>
    <ligand>
        <name>Mg(2+)</name>
        <dbReference type="ChEBI" id="CHEBI:18420"/>
        <label>1</label>
        <note>catalytic</note>
    </ligand>
</feature>
<evidence type="ECO:0000256" key="3">
    <source>
        <dbReference type="ARBA" id="ARBA00012633"/>
    </source>
</evidence>
<evidence type="ECO:0000256" key="11">
    <source>
        <dbReference type="ARBA" id="ARBA00044466"/>
    </source>
</evidence>
<evidence type="ECO:0000313" key="20">
    <source>
        <dbReference type="Proteomes" id="UP001209878"/>
    </source>
</evidence>
<dbReference type="InterPro" id="IPR020550">
    <property type="entry name" value="Inositol_monophosphatase_CS"/>
</dbReference>
<feature type="binding site" evidence="18">
    <location>
        <position position="73"/>
    </location>
    <ligand>
        <name>Mg(2+)</name>
        <dbReference type="ChEBI" id="CHEBI:18420"/>
        <label>1</label>
        <note>catalytic</note>
    </ligand>
</feature>
<dbReference type="CDD" id="cd01640">
    <property type="entry name" value="IPPase"/>
    <property type="match status" value="1"/>
</dbReference>
<dbReference type="EC" id="3.1.3.7" evidence="3"/>
<keyword evidence="5 18" id="KW-0479">Metal-binding</keyword>
<evidence type="ECO:0000256" key="8">
    <source>
        <dbReference type="ARBA" id="ARBA00040342"/>
    </source>
</evidence>
<name>A0AAD9JUB8_RIDPI</name>
<dbReference type="EMBL" id="JAODUO010001717">
    <property type="protein sequence ID" value="KAK2159453.1"/>
    <property type="molecule type" value="Genomic_DNA"/>
</dbReference>
<evidence type="ECO:0000313" key="19">
    <source>
        <dbReference type="EMBL" id="KAK2159453.1"/>
    </source>
</evidence>
<dbReference type="Pfam" id="PF00459">
    <property type="entry name" value="Inositol_P"/>
    <property type="match status" value="1"/>
</dbReference>
<proteinExistence type="inferred from homology"/>
<dbReference type="GO" id="GO:0046872">
    <property type="term" value="F:metal ion binding"/>
    <property type="evidence" value="ECO:0007669"/>
    <property type="project" value="UniProtKB-KW"/>
</dbReference>
<feature type="binding site" evidence="18">
    <location>
        <position position="119"/>
    </location>
    <ligand>
        <name>Mg(2+)</name>
        <dbReference type="ChEBI" id="CHEBI:18420"/>
        <label>1</label>
        <note>catalytic</note>
    </ligand>
</feature>
<comment type="catalytic activity">
    <reaction evidence="11">
        <text>adenosine 2',5'-bisphosphate + H2O = AMP + phosphate</text>
        <dbReference type="Rhea" id="RHEA:77643"/>
        <dbReference type="ChEBI" id="CHEBI:15377"/>
        <dbReference type="ChEBI" id="CHEBI:43474"/>
        <dbReference type="ChEBI" id="CHEBI:194156"/>
        <dbReference type="ChEBI" id="CHEBI:456215"/>
        <dbReference type="EC" id="3.1.3.7"/>
    </reaction>
    <physiologicalReaction direction="left-to-right" evidence="11">
        <dbReference type="Rhea" id="RHEA:77644"/>
    </physiologicalReaction>
</comment>